<dbReference type="InterPro" id="IPR029028">
    <property type="entry name" value="Alpha/beta_knot_MTases"/>
</dbReference>
<dbReference type="PANTHER" id="PTHR42786">
    <property type="entry name" value="TRNA/RRNA METHYLTRANSFERASE"/>
    <property type="match status" value="1"/>
</dbReference>
<keyword evidence="3 6" id="KW-0808">Transferase</keyword>
<dbReference type="Gene3D" id="3.40.1280.10">
    <property type="match status" value="1"/>
</dbReference>
<dbReference type="RefSeq" id="WP_067170694.1">
    <property type="nucleotide sequence ID" value="NZ_LFZK01000001.1"/>
</dbReference>
<dbReference type="Proteomes" id="UP000243416">
    <property type="component" value="Unassembled WGS sequence"/>
</dbReference>
<protein>
    <recommendedName>
        <fullName evidence="5">tRNA (cytidine/uridine-2'-O-)-methyltransferase TrmJ</fullName>
        <ecNumber evidence="5">2.1.1.200</ecNumber>
    </recommendedName>
    <alternativeName>
        <fullName evidence="5">tRNA (cytidine(32)/uridine(32)-2'-O)-methyltransferase</fullName>
    </alternativeName>
    <alternativeName>
        <fullName evidence="5">tRNA Cm32/Um32 methyltransferase</fullName>
    </alternativeName>
</protein>
<evidence type="ECO:0000256" key="1">
    <source>
        <dbReference type="ARBA" id="ARBA00007228"/>
    </source>
</evidence>
<dbReference type="FunFam" id="3.40.1280.10:FF:000006">
    <property type="entry name" value="Uncharacterized tRNA/rRNA methyltransferase HI_0380"/>
    <property type="match status" value="1"/>
</dbReference>
<dbReference type="GO" id="GO:0005829">
    <property type="term" value="C:cytosol"/>
    <property type="evidence" value="ECO:0007669"/>
    <property type="project" value="TreeGrafter"/>
</dbReference>
<dbReference type="GO" id="GO:0002128">
    <property type="term" value="P:tRNA nucleoside ribose methylation"/>
    <property type="evidence" value="ECO:0007669"/>
    <property type="project" value="TreeGrafter"/>
</dbReference>
<gene>
    <name evidence="5" type="primary">trmJ</name>
    <name evidence="6" type="ORF">ACY05_01565</name>
</gene>
<dbReference type="Gene3D" id="1.10.8.590">
    <property type="match status" value="1"/>
</dbReference>
<dbReference type="InterPro" id="IPR001537">
    <property type="entry name" value="SpoU_MeTrfase"/>
</dbReference>
<keyword evidence="5" id="KW-0819">tRNA processing</keyword>
<dbReference type="Pfam" id="PF00588">
    <property type="entry name" value="SpoU_methylase"/>
    <property type="match status" value="1"/>
</dbReference>
<dbReference type="EC" id="2.1.1.200" evidence="5"/>
<dbReference type="SUPFAM" id="SSF75217">
    <property type="entry name" value="alpha/beta knot"/>
    <property type="match status" value="1"/>
</dbReference>
<keyword evidence="5" id="KW-0963">Cytoplasm</keyword>
<comment type="subunit">
    <text evidence="5">Homodimer.</text>
</comment>
<evidence type="ECO:0000256" key="3">
    <source>
        <dbReference type="ARBA" id="ARBA00022679"/>
    </source>
</evidence>
<evidence type="ECO:0000313" key="7">
    <source>
        <dbReference type="Proteomes" id="UP000243416"/>
    </source>
</evidence>
<evidence type="ECO:0000256" key="2">
    <source>
        <dbReference type="ARBA" id="ARBA00022603"/>
    </source>
</evidence>
<evidence type="ECO:0000313" key="6">
    <source>
        <dbReference type="EMBL" id="KYC29258.1"/>
    </source>
</evidence>
<name>A0A656Z8V9_9PROT</name>
<dbReference type="OrthoDB" id="9806346at2"/>
<dbReference type="EMBL" id="LFZK01000001">
    <property type="protein sequence ID" value="KYC29258.1"/>
    <property type="molecule type" value="Genomic_DNA"/>
</dbReference>
<dbReference type="InterPro" id="IPR004384">
    <property type="entry name" value="RNA_MeTrfase_TrmJ/LasT"/>
</dbReference>
<accession>A0A656Z8V9</accession>
<dbReference type="NCBIfam" id="TIGR00050">
    <property type="entry name" value="rRNA_methyl_1"/>
    <property type="match status" value="1"/>
</dbReference>
<proteinExistence type="inferred from homology"/>
<comment type="subcellular location">
    <subcellularLocation>
        <location evidence="5">Cytoplasm</location>
    </subcellularLocation>
</comment>
<organism evidence="6 7">
    <name type="scientific">Sterolibacterium denitrificans</name>
    <dbReference type="NCBI Taxonomy" id="157592"/>
    <lineage>
        <taxon>Bacteria</taxon>
        <taxon>Pseudomonadati</taxon>
        <taxon>Pseudomonadota</taxon>
        <taxon>Betaproteobacteria</taxon>
        <taxon>Nitrosomonadales</taxon>
        <taxon>Sterolibacteriaceae</taxon>
        <taxon>Sterolibacterium</taxon>
    </lineage>
</organism>
<dbReference type="GO" id="GO:0160206">
    <property type="term" value="F:tRNA (cytidine(32)/uridine(32)-2'-O)-methyltransferase activity"/>
    <property type="evidence" value="ECO:0007669"/>
    <property type="project" value="UniProtKB-EC"/>
</dbReference>
<comment type="catalytic activity">
    <reaction evidence="5">
        <text>cytidine(32) in tRNA + S-adenosyl-L-methionine = 2'-O-methylcytidine(32) in tRNA + S-adenosyl-L-homocysteine + H(+)</text>
        <dbReference type="Rhea" id="RHEA:42932"/>
        <dbReference type="Rhea" id="RHEA-COMP:10288"/>
        <dbReference type="Rhea" id="RHEA-COMP:10289"/>
        <dbReference type="ChEBI" id="CHEBI:15378"/>
        <dbReference type="ChEBI" id="CHEBI:57856"/>
        <dbReference type="ChEBI" id="CHEBI:59789"/>
        <dbReference type="ChEBI" id="CHEBI:74495"/>
        <dbReference type="ChEBI" id="CHEBI:82748"/>
        <dbReference type="EC" id="2.1.1.200"/>
    </reaction>
</comment>
<reference evidence="6 7" key="1">
    <citation type="journal article" date="2016" name="ISME J.">
        <title>Integrated multi-omics analyses reveal the biochemical mechanisms and phylogenetic relevance of anaerobic androgen biodegradation in the environment.</title>
        <authorList>
            <person name="Yang F.C."/>
            <person name="Chen Y.L."/>
            <person name="Tang S.L."/>
            <person name="Yu C.P."/>
            <person name="Wang P.H."/>
            <person name="Ismail W."/>
            <person name="Wang C.H."/>
            <person name="Ding J.Y."/>
            <person name="Yang C.Y."/>
            <person name="Yang C.Y."/>
            <person name="Chiang Y.R."/>
        </authorList>
    </citation>
    <scope>NUCLEOTIDE SEQUENCE [LARGE SCALE GENOMIC DNA]</scope>
    <source>
        <strain evidence="6 7">DSM 13999</strain>
    </source>
</reference>
<dbReference type="AlphaFoldDB" id="A0A656Z8V9"/>
<evidence type="ECO:0000256" key="5">
    <source>
        <dbReference type="RuleBase" id="RU362024"/>
    </source>
</evidence>
<dbReference type="PIRSF" id="PIRSF004808">
    <property type="entry name" value="LasT"/>
    <property type="match status" value="1"/>
</dbReference>
<comment type="caution">
    <text evidence="6">The sequence shown here is derived from an EMBL/GenBank/DDBJ whole genome shotgun (WGS) entry which is preliminary data.</text>
</comment>
<dbReference type="GO" id="GO:0003723">
    <property type="term" value="F:RNA binding"/>
    <property type="evidence" value="ECO:0007669"/>
    <property type="project" value="InterPro"/>
</dbReference>
<comment type="catalytic activity">
    <reaction evidence="5">
        <text>uridine(32) in tRNA + S-adenosyl-L-methionine = 2'-O-methyluridine(32) in tRNA + S-adenosyl-L-homocysteine + H(+)</text>
        <dbReference type="Rhea" id="RHEA:42936"/>
        <dbReference type="Rhea" id="RHEA-COMP:10107"/>
        <dbReference type="Rhea" id="RHEA-COMP:10290"/>
        <dbReference type="ChEBI" id="CHEBI:15378"/>
        <dbReference type="ChEBI" id="CHEBI:57856"/>
        <dbReference type="ChEBI" id="CHEBI:59789"/>
        <dbReference type="ChEBI" id="CHEBI:65315"/>
        <dbReference type="ChEBI" id="CHEBI:74478"/>
        <dbReference type="EC" id="2.1.1.200"/>
    </reaction>
</comment>
<keyword evidence="4 5" id="KW-0949">S-adenosyl-L-methionine</keyword>
<keyword evidence="7" id="KW-1185">Reference proteome</keyword>
<evidence type="ECO:0000256" key="4">
    <source>
        <dbReference type="ARBA" id="ARBA00022691"/>
    </source>
</evidence>
<keyword evidence="2 5" id="KW-0489">Methyltransferase</keyword>
<dbReference type="PANTHER" id="PTHR42786:SF2">
    <property type="entry name" value="TRNA (CYTIDINE_URIDINE-2'-O-)-METHYLTRANSFERASE TRMJ"/>
    <property type="match status" value="1"/>
</dbReference>
<sequence>MNGTLSLARIDIILSHPSHPGNIGAAARAMKTMGLSRLTLVAPKRFPDEEATARASGASDVLAQARVCSTLEEALADTVLVAGITARRRDLAAPFHWARGGAAELLAGTQQGTRDVALLFGNETAGLSNDELAHCHLGIMIPANPDYSSLNLGAAVQLMCYELRLAALSPGEPPRGEFAPATSDEVEGLHAHLERVAIATGFLDPAQPKRLMPRLRRLFARARLEHEEVSILRGLLSTIEQPKRRNKS</sequence>
<dbReference type="CDD" id="cd18093">
    <property type="entry name" value="SpoU-like_TrmJ"/>
    <property type="match status" value="1"/>
</dbReference>
<dbReference type="InterPro" id="IPR029026">
    <property type="entry name" value="tRNA_m1G_MTases_N"/>
</dbReference>
<comment type="similarity">
    <text evidence="1">Belongs to the class IV-like SAM-binding methyltransferase superfamily. RNA methyltransferase TrmH family.</text>
</comment>
<comment type="function">
    <text evidence="5">Catalyzes the formation of 2'O-methylated cytidine (Cm32) or 2'O-methylated uridine (Um32) at position 32 in tRNA.</text>
</comment>